<dbReference type="KEGG" id="sapo:SAPIO_CDS6281"/>
<dbReference type="VEuPathDB" id="FungiDB:SAPIO_CDS6281"/>
<dbReference type="HOGENOM" id="CLU_052378_0_0_1"/>
<dbReference type="Pfam" id="PF01636">
    <property type="entry name" value="APH"/>
    <property type="match status" value="1"/>
</dbReference>
<protein>
    <recommendedName>
        <fullName evidence="1">Aminoglycoside phosphotransferase domain-containing protein</fullName>
    </recommendedName>
</protein>
<evidence type="ECO:0000313" key="2">
    <source>
        <dbReference type="EMBL" id="KEZ42206.1"/>
    </source>
</evidence>
<proteinExistence type="predicted"/>
<dbReference type="InterPro" id="IPR002575">
    <property type="entry name" value="Aminoglycoside_PTrfase"/>
</dbReference>
<dbReference type="InterPro" id="IPR011009">
    <property type="entry name" value="Kinase-like_dom_sf"/>
</dbReference>
<reference evidence="2 3" key="1">
    <citation type="journal article" date="2014" name="Genome Announc.">
        <title>Draft genome sequence of the pathogenic fungus Scedosporium apiospermum.</title>
        <authorList>
            <person name="Vandeputte P."/>
            <person name="Ghamrawi S."/>
            <person name="Rechenmann M."/>
            <person name="Iltis A."/>
            <person name="Giraud S."/>
            <person name="Fleury M."/>
            <person name="Thornton C."/>
            <person name="Delhaes L."/>
            <person name="Meyer W."/>
            <person name="Papon N."/>
            <person name="Bouchara J.P."/>
        </authorList>
    </citation>
    <scope>NUCLEOTIDE SEQUENCE [LARGE SCALE GENOMIC DNA]</scope>
    <source>
        <strain evidence="2 3">IHEM 14462</strain>
    </source>
</reference>
<dbReference type="PANTHER" id="PTHR21310">
    <property type="entry name" value="AMINOGLYCOSIDE PHOSPHOTRANSFERASE-RELATED-RELATED"/>
    <property type="match status" value="1"/>
</dbReference>
<dbReference type="RefSeq" id="XP_016642005.1">
    <property type="nucleotide sequence ID" value="XM_016788424.1"/>
</dbReference>
<dbReference type="InterPro" id="IPR051678">
    <property type="entry name" value="AGP_Transferase"/>
</dbReference>
<dbReference type="OrthoDB" id="8300194at2759"/>
<dbReference type="GeneID" id="27725353"/>
<gene>
    <name evidence="2" type="ORF">SAPIO_CDS6281</name>
</gene>
<evidence type="ECO:0000259" key="1">
    <source>
        <dbReference type="Pfam" id="PF01636"/>
    </source>
</evidence>
<dbReference type="Proteomes" id="UP000028545">
    <property type="component" value="Unassembled WGS sequence"/>
</dbReference>
<organism evidence="2 3">
    <name type="scientific">Pseudallescheria apiosperma</name>
    <name type="common">Scedosporium apiospermum</name>
    <dbReference type="NCBI Taxonomy" id="563466"/>
    <lineage>
        <taxon>Eukaryota</taxon>
        <taxon>Fungi</taxon>
        <taxon>Dikarya</taxon>
        <taxon>Ascomycota</taxon>
        <taxon>Pezizomycotina</taxon>
        <taxon>Sordariomycetes</taxon>
        <taxon>Hypocreomycetidae</taxon>
        <taxon>Microascales</taxon>
        <taxon>Microascaceae</taxon>
        <taxon>Scedosporium</taxon>
    </lineage>
</organism>
<dbReference type="AlphaFoldDB" id="A0A084G4E4"/>
<sequence length="299" mass="34187">MNPYVADPDQIPATDLYADVPLYGRYFPKPDDFKVDPQHINSQSADSLQYWGSVVDRCDESVRIYPADEGGRDVFALGSVIVKSSHLHKTADGQQTEIDYSYADANEVQAIALGKSVLKDVRVPAIYFAGKINGRQVLVQQRLPGVTLAVAWPYLSQRQKESFKQQAREILWLLHTIKPTDGWRTRSYVVEDPNIRTNHRINPLEWDIIFSDANTDPDISFMHNDFSTSNCIVDDDKIVGLVDWEMAGFFGWRTAGEIHGRIRTPQREHFVSANLSEEMLRDMMWWNDLYDDGMPQSTE</sequence>
<feature type="domain" description="Aminoglycoside phosphotransferase" evidence="1">
    <location>
        <begin position="117"/>
        <end position="248"/>
    </location>
</feature>
<evidence type="ECO:0000313" key="3">
    <source>
        <dbReference type="Proteomes" id="UP000028545"/>
    </source>
</evidence>
<name>A0A084G4E4_PSEDA</name>
<dbReference type="Gene3D" id="3.90.1200.10">
    <property type="match status" value="1"/>
</dbReference>
<dbReference type="OMA" id="LNIAWQY"/>
<accession>A0A084G4E4</accession>
<dbReference type="EMBL" id="JOWA01000101">
    <property type="protein sequence ID" value="KEZ42206.1"/>
    <property type="molecule type" value="Genomic_DNA"/>
</dbReference>
<comment type="caution">
    <text evidence="2">The sequence shown here is derived from an EMBL/GenBank/DDBJ whole genome shotgun (WGS) entry which is preliminary data.</text>
</comment>
<keyword evidence="3" id="KW-1185">Reference proteome</keyword>
<dbReference type="SUPFAM" id="SSF56112">
    <property type="entry name" value="Protein kinase-like (PK-like)"/>
    <property type="match status" value="1"/>
</dbReference>